<evidence type="ECO:0000259" key="2">
    <source>
        <dbReference type="Pfam" id="PF07883"/>
    </source>
</evidence>
<accession>A0A1M7Y6G0</accession>
<dbReference type="SUPFAM" id="SSF51182">
    <property type="entry name" value="RmlC-like cupins"/>
    <property type="match status" value="1"/>
</dbReference>
<gene>
    <name evidence="3" type="ORF">SAMN02745220_02217</name>
</gene>
<dbReference type="OrthoDB" id="9791297at2"/>
<evidence type="ECO:0000313" key="3">
    <source>
        <dbReference type="EMBL" id="SHO48245.1"/>
    </source>
</evidence>
<dbReference type="PANTHER" id="PTHR35848">
    <property type="entry name" value="OXALATE-BINDING PROTEIN"/>
    <property type="match status" value="1"/>
</dbReference>
<dbReference type="InterPro" id="IPR014710">
    <property type="entry name" value="RmlC-like_jellyroll"/>
</dbReference>
<dbReference type="PANTHER" id="PTHR35848:SF6">
    <property type="entry name" value="CUPIN TYPE-2 DOMAIN-CONTAINING PROTEIN"/>
    <property type="match status" value="1"/>
</dbReference>
<name>A0A1M7Y6G0_9BACT</name>
<keyword evidence="1" id="KW-0479">Metal-binding</keyword>
<dbReference type="RefSeq" id="WP_073613511.1">
    <property type="nucleotide sequence ID" value="NZ_FRFE01000009.1"/>
</dbReference>
<feature type="domain" description="Cupin type-2" evidence="2">
    <location>
        <begin position="42"/>
        <end position="108"/>
    </location>
</feature>
<organism evidence="3 4">
    <name type="scientific">Desulfopila aestuarii DSM 18488</name>
    <dbReference type="NCBI Taxonomy" id="1121416"/>
    <lineage>
        <taxon>Bacteria</taxon>
        <taxon>Pseudomonadati</taxon>
        <taxon>Thermodesulfobacteriota</taxon>
        <taxon>Desulfobulbia</taxon>
        <taxon>Desulfobulbales</taxon>
        <taxon>Desulfocapsaceae</taxon>
        <taxon>Desulfopila</taxon>
    </lineage>
</organism>
<dbReference type="InterPro" id="IPR051610">
    <property type="entry name" value="GPI/OXD"/>
</dbReference>
<dbReference type="AlphaFoldDB" id="A0A1M7Y6G0"/>
<dbReference type="InterPro" id="IPR013096">
    <property type="entry name" value="Cupin_2"/>
</dbReference>
<dbReference type="Pfam" id="PF07883">
    <property type="entry name" value="Cupin_2"/>
    <property type="match status" value="1"/>
</dbReference>
<dbReference type="EMBL" id="FRFE01000009">
    <property type="protein sequence ID" value="SHO48245.1"/>
    <property type="molecule type" value="Genomic_DNA"/>
</dbReference>
<reference evidence="3 4" key="1">
    <citation type="submission" date="2016-12" db="EMBL/GenBank/DDBJ databases">
        <authorList>
            <person name="Song W.-J."/>
            <person name="Kurnit D.M."/>
        </authorList>
    </citation>
    <scope>NUCLEOTIDE SEQUENCE [LARGE SCALE GENOMIC DNA]</scope>
    <source>
        <strain evidence="3 4">DSM 18488</strain>
    </source>
</reference>
<evidence type="ECO:0000313" key="4">
    <source>
        <dbReference type="Proteomes" id="UP000184603"/>
    </source>
</evidence>
<sequence>MKILNYTDAPSRKFDNEVASGVTGRVLIGKNDEANNFCMRSFTLAPGGFTPRHSHEWEHEVFIHSGVGKVYKDGEWQTVTSGTAVFIPGNEEHQFMNGGAENFTFICLIPSGVDEI</sequence>
<protein>
    <submittedName>
        <fullName evidence="3">Cupin domain protein</fullName>
    </submittedName>
</protein>
<dbReference type="CDD" id="cd02222">
    <property type="entry name" value="cupin_TM1459-like"/>
    <property type="match status" value="1"/>
</dbReference>
<proteinExistence type="predicted"/>
<evidence type="ECO:0000256" key="1">
    <source>
        <dbReference type="ARBA" id="ARBA00022723"/>
    </source>
</evidence>
<dbReference type="InterPro" id="IPR011051">
    <property type="entry name" value="RmlC_Cupin_sf"/>
</dbReference>
<dbReference type="GO" id="GO:0046872">
    <property type="term" value="F:metal ion binding"/>
    <property type="evidence" value="ECO:0007669"/>
    <property type="project" value="UniProtKB-KW"/>
</dbReference>
<keyword evidence="4" id="KW-1185">Reference proteome</keyword>
<dbReference type="Gene3D" id="2.60.120.10">
    <property type="entry name" value="Jelly Rolls"/>
    <property type="match status" value="1"/>
</dbReference>
<dbReference type="Proteomes" id="UP000184603">
    <property type="component" value="Unassembled WGS sequence"/>
</dbReference>
<dbReference type="STRING" id="1121416.SAMN02745220_02217"/>